<feature type="compositionally biased region" description="Basic and acidic residues" evidence="2">
    <location>
        <begin position="74"/>
        <end position="89"/>
    </location>
</feature>
<feature type="compositionally biased region" description="Low complexity" evidence="2">
    <location>
        <begin position="352"/>
        <end position="366"/>
    </location>
</feature>
<organism evidence="3 4">
    <name type="scientific">Vitrella brassicaformis (strain CCMP3155)</name>
    <dbReference type="NCBI Taxonomy" id="1169540"/>
    <lineage>
        <taxon>Eukaryota</taxon>
        <taxon>Sar</taxon>
        <taxon>Alveolata</taxon>
        <taxon>Colpodellida</taxon>
        <taxon>Vitrellaceae</taxon>
        <taxon>Vitrella</taxon>
    </lineage>
</organism>
<keyword evidence="1" id="KW-0175">Coiled coil</keyword>
<keyword evidence="4" id="KW-1185">Reference proteome</keyword>
<feature type="coiled-coil region" evidence="1">
    <location>
        <begin position="224"/>
        <end position="318"/>
    </location>
</feature>
<gene>
    <name evidence="3" type="ORF">Vbra_7123</name>
</gene>
<dbReference type="AlphaFoldDB" id="A0A0G4ECT3"/>
<feature type="region of interest" description="Disordered" evidence="2">
    <location>
        <begin position="1"/>
        <end position="97"/>
    </location>
</feature>
<dbReference type="InParanoid" id="A0A0G4ECT3"/>
<proteinExistence type="predicted"/>
<feature type="compositionally biased region" description="Pro residues" evidence="2">
    <location>
        <begin position="17"/>
        <end position="33"/>
    </location>
</feature>
<dbReference type="Proteomes" id="UP000041254">
    <property type="component" value="Unassembled WGS sequence"/>
</dbReference>
<evidence type="ECO:0000256" key="2">
    <source>
        <dbReference type="SAM" id="MobiDB-lite"/>
    </source>
</evidence>
<dbReference type="EMBL" id="CDMY01000189">
    <property type="protein sequence ID" value="CEL93786.1"/>
    <property type="molecule type" value="Genomic_DNA"/>
</dbReference>
<feature type="compositionally biased region" description="Basic and acidic residues" evidence="2">
    <location>
        <begin position="432"/>
        <end position="442"/>
    </location>
</feature>
<evidence type="ECO:0000256" key="1">
    <source>
        <dbReference type="SAM" id="Coils"/>
    </source>
</evidence>
<evidence type="ECO:0000313" key="4">
    <source>
        <dbReference type="Proteomes" id="UP000041254"/>
    </source>
</evidence>
<reference evidence="3 4" key="1">
    <citation type="submission" date="2014-11" db="EMBL/GenBank/DDBJ databases">
        <authorList>
            <person name="Zhu J."/>
            <person name="Qi W."/>
            <person name="Song R."/>
        </authorList>
    </citation>
    <scope>NUCLEOTIDE SEQUENCE [LARGE SCALE GENOMIC DNA]</scope>
</reference>
<sequence>MSTRPSMVKPLPLSTAIPPPPPGAPPPPSPPPATDANDTSSSDRTSERSPSIEHTDRDHEQAAIAASEPVPSESHSEGWRRVEEVESSIRRGSFSRSDPCVVHIERMSSRLGLVKTNAAATDQPPTADDESPSPRQRELAELLQRSAADHIDTQLQAIFAGVEGESDPKALQSKLQSARFWLLLQEGDRHLLLDRLRERQRYLTHLQEETARCQASSDFLAQENQDLIGQVSRLGEELRQLKGERDRLVGEAYHVKEHLKMTSEESRRQIKTLSEEVKHQRVERDKLHSERSALEAQLVGVKIKLAEAQEKQDNLETLVGYYTKQLERYAPHILAQIQVSIHPRSPVKQGRSSSISGASPSSRDTPIPLPPPLTARPDYGERNIRSSPGRAAVPRLPIGGISEGREYSSGAGAGGGGPGFLTFRGLFGRGTGQDDHRSGGGH</sequence>
<feature type="compositionally biased region" description="Basic and acidic residues" evidence="2">
    <location>
        <begin position="44"/>
        <end position="61"/>
    </location>
</feature>
<evidence type="ECO:0000313" key="3">
    <source>
        <dbReference type="EMBL" id="CEL93786.1"/>
    </source>
</evidence>
<feature type="region of interest" description="Disordered" evidence="2">
    <location>
        <begin position="342"/>
        <end position="442"/>
    </location>
</feature>
<protein>
    <submittedName>
        <fullName evidence="3">Uncharacterized protein</fullName>
    </submittedName>
</protein>
<name>A0A0G4ECT3_VITBC</name>
<dbReference type="VEuPathDB" id="CryptoDB:Vbra_7123"/>
<feature type="region of interest" description="Disordered" evidence="2">
    <location>
        <begin position="113"/>
        <end position="137"/>
    </location>
</feature>
<accession>A0A0G4ECT3</accession>